<feature type="transmembrane region" description="Helical" evidence="8">
    <location>
        <begin position="20"/>
        <end position="47"/>
    </location>
</feature>
<name>A0ABT3FJ63_9BACT</name>
<evidence type="ECO:0000256" key="8">
    <source>
        <dbReference type="RuleBase" id="RU363041"/>
    </source>
</evidence>
<evidence type="ECO:0000256" key="2">
    <source>
        <dbReference type="ARBA" id="ARBA00009142"/>
    </source>
</evidence>
<keyword evidence="10" id="KW-1185">Reference proteome</keyword>
<keyword evidence="3" id="KW-0813">Transport</keyword>
<evidence type="ECO:0000256" key="3">
    <source>
        <dbReference type="ARBA" id="ARBA00022448"/>
    </source>
</evidence>
<comment type="subcellular location">
    <subcellularLocation>
        <location evidence="1 8">Cell membrane</location>
        <topology evidence="1 8">Multi-pass membrane protein</topology>
    </subcellularLocation>
</comment>
<dbReference type="RefSeq" id="WP_264499566.1">
    <property type="nucleotide sequence ID" value="NZ_JAPDDS010000001.1"/>
</dbReference>
<proteinExistence type="inferred from homology"/>
<keyword evidence="5 8" id="KW-0812">Transmembrane</keyword>
<reference evidence="9 10" key="1">
    <citation type="submission" date="2022-10" db="EMBL/GenBank/DDBJ databases">
        <title>Luteolibacter flavescens strain MCCC 1K03193, whole genome shotgun sequencing project.</title>
        <authorList>
            <person name="Zhao G."/>
            <person name="Shen L."/>
        </authorList>
    </citation>
    <scope>NUCLEOTIDE SEQUENCE [LARGE SCALE GENOMIC DNA]</scope>
    <source>
        <strain evidence="9 10">MCCC 1K03193</strain>
    </source>
</reference>
<evidence type="ECO:0000256" key="1">
    <source>
        <dbReference type="ARBA" id="ARBA00004651"/>
    </source>
</evidence>
<dbReference type="EMBL" id="JAPDDS010000001">
    <property type="protein sequence ID" value="MCW1883608.1"/>
    <property type="molecule type" value="Genomic_DNA"/>
</dbReference>
<dbReference type="Pfam" id="PF01925">
    <property type="entry name" value="TauE"/>
    <property type="match status" value="1"/>
</dbReference>
<evidence type="ECO:0000256" key="5">
    <source>
        <dbReference type="ARBA" id="ARBA00022692"/>
    </source>
</evidence>
<gene>
    <name evidence="9" type="ORF">OKA04_02640</name>
</gene>
<dbReference type="Proteomes" id="UP001207930">
    <property type="component" value="Unassembled WGS sequence"/>
</dbReference>
<dbReference type="PANTHER" id="PTHR30269:SF23">
    <property type="entry name" value="MEMBRANE TRANSPORTER PROTEIN YDHB-RELATED"/>
    <property type="match status" value="1"/>
</dbReference>
<comment type="similarity">
    <text evidence="2 8">Belongs to the 4-toluene sulfonate uptake permease (TSUP) (TC 2.A.102) family.</text>
</comment>
<feature type="transmembrane region" description="Helical" evidence="8">
    <location>
        <begin position="156"/>
        <end position="177"/>
    </location>
</feature>
<comment type="caution">
    <text evidence="9">The sequence shown here is derived from an EMBL/GenBank/DDBJ whole genome shotgun (WGS) entry which is preliminary data.</text>
</comment>
<feature type="transmembrane region" description="Helical" evidence="8">
    <location>
        <begin position="59"/>
        <end position="76"/>
    </location>
</feature>
<feature type="transmembrane region" description="Helical" evidence="8">
    <location>
        <begin position="119"/>
        <end position="136"/>
    </location>
</feature>
<keyword evidence="7 8" id="KW-0472">Membrane</keyword>
<sequence>MPHRKPKRNPIGVLDSPAALALALLAAFCIGMSKAGFSGISLIAIFIMADLYGAVPSTGIMLPLLIAADLAVYPAFRKHGSWKPVWKLLPATLAGLAIGVWLLKVILVQESSDQVARRVIGGCILAMVALQAFRAWKPVLAERLANARSFGTAAGITGGITTMLANAAGPVIQLYLLSRRIPKMELLGIGARFFLLVNLVKVPLSGSFNLITPATLWDNLKCLPAIFAGIWVGKWLVQRVSQRAFEWLVIGFSLIVAGRLLLA</sequence>
<evidence type="ECO:0000313" key="10">
    <source>
        <dbReference type="Proteomes" id="UP001207930"/>
    </source>
</evidence>
<evidence type="ECO:0000256" key="7">
    <source>
        <dbReference type="ARBA" id="ARBA00023136"/>
    </source>
</evidence>
<dbReference type="PANTHER" id="PTHR30269">
    <property type="entry name" value="TRANSMEMBRANE PROTEIN YFCA"/>
    <property type="match status" value="1"/>
</dbReference>
<accession>A0ABT3FJ63</accession>
<keyword evidence="6 8" id="KW-1133">Transmembrane helix</keyword>
<dbReference type="InterPro" id="IPR052017">
    <property type="entry name" value="TSUP"/>
</dbReference>
<evidence type="ECO:0000256" key="6">
    <source>
        <dbReference type="ARBA" id="ARBA00022989"/>
    </source>
</evidence>
<keyword evidence="4 8" id="KW-1003">Cell membrane</keyword>
<dbReference type="InterPro" id="IPR002781">
    <property type="entry name" value="TM_pro_TauE-like"/>
</dbReference>
<evidence type="ECO:0000256" key="4">
    <source>
        <dbReference type="ARBA" id="ARBA00022475"/>
    </source>
</evidence>
<evidence type="ECO:0000313" key="9">
    <source>
        <dbReference type="EMBL" id="MCW1883608.1"/>
    </source>
</evidence>
<feature type="transmembrane region" description="Helical" evidence="8">
    <location>
        <begin position="88"/>
        <end position="107"/>
    </location>
</feature>
<protein>
    <recommendedName>
        <fullName evidence="8">Probable membrane transporter protein</fullName>
    </recommendedName>
</protein>
<organism evidence="9 10">
    <name type="scientific">Luteolibacter flavescens</name>
    <dbReference type="NCBI Taxonomy" id="1859460"/>
    <lineage>
        <taxon>Bacteria</taxon>
        <taxon>Pseudomonadati</taxon>
        <taxon>Verrucomicrobiota</taxon>
        <taxon>Verrucomicrobiia</taxon>
        <taxon>Verrucomicrobiales</taxon>
        <taxon>Verrucomicrobiaceae</taxon>
        <taxon>Luteolibacter</taxon>
    </lineage>
</organism>
<feature type="transmembrane region" description="Helical" evidence="8">
    <location>
        <begin position="244"/>
        <end position="262"/>
    </location>
</feature>